<evidence type="ECO:0000313" key="2">
    <source>
        <dbReference type="Proteomes" id="UP000034664"/>
    </source>
</evidence>
<dbReference type="Proteomes" id="UP000034664">
    <property type="component" value="Unassembled WGS sequence"/>
</dbReference>
<name>A0A0G0T1V5_9BACT</name>
<evidence type="ECO:0000313" key="1">
    <source>
        <dbReference type="EMBL" id="KKR71033.1"/>
    </source>
</evidence>
<organism evidence="1 2">
    <name type="scientific">Candidatus Roizmanbacteria bacterium GW2011_GWB1_40_7</name>
    <dbReference type="NCBI Taxonomy" id="1618482"/>
    <lineage>
        <taxon>Bacteria</taxon>
        <taxon>Candidatus Roizmaniibacteriota</taxon>
    </lineage>
</organism>
<proteinExistence type="predicted"/>
<gene>
    <name evidence="1" type="ORF">UU14_C0037G0002</name>
</gene>
<protein>
    <submittedName>
        <fullName evidence="1">Uncharacterized protein</fullName>
    </submittedName>
</protein>
<accession>A0A0G0T1V5</accession>
<dbReference type="AlphaFoldDB" id="A0A0G0T1V5"/>
<dbReference type="EMBL" id="LBZM01000037">
    <property type="protein sequence ID" value="KKR71033.1"/>
    <property type="molecule type" value="Genomic_DNA"/>
</dbReference>
<comment type="caution">
    <text evidence="1">The sequence shown here is derived from an EMBL/GenBank/DDBJ whole genome shotgun (WGS) entry which is preliminary data.</text>
</comment>
<reference evidence="1 2" key="1">
    <citation type="journal article" date="2015" name="Nature">
        <title>rRNA introns, odd ribosomes, and small enigmatic genomes across a large radiation of phyla.</title>
        <authorList>
            <person name="Brown C.T."/>
            <person name="Hug L.A."/>
            <person name="Thomas B.C."/>
            <person name="Sharon I."/>
            <person name="Castelle C.J."/>
            <person name="Singh A."/>
            <person name="Wilkins M.J."/>
            <person name="Williams K.H."/>
            <person name="Banfield J.F."/>
        </authorList>
    </citation>
    <scope>NUCLEOTIDE SEQUENCE [LARGE SCALE GENOMIC DNA]</scope>
</reference>
<sequence>MPLAEQDFISRVTQAFDLSEEEIEGTLYYVNSLFNKESGPHAALQRYFNESLDNVLFPLF</sequence>